<protein>
    <recommendedName>
        <fullName evidence="2 5">Elongation factor Ts</fullName>
        <shortName evidence="5">EF-Ts</shortName>
    </recommendedName>
</protein>
<proteinExistence type="inferred from homology"/>
<feature type="domain" description="Translation elongation factor EFTs/EF1B dimerisation" evidence="8">
    <location>
        <begin position="33"/>
        <end position="197"/>
    </location>
</feature>
<evidence type="ECO:0000256" key="3">
    <source>
        <dbReference type="ARBA" id="ARBA00022768"/>
    </source>
</evidence>
<dbReference type="SUPFAM" id="SSF54713">
    <property type="entry name" value="Elongation factor Ts (EF-Ts), dimerisation domain"/>
    <property type="match status" value="1"/>
</dbReference>
<reference evidence="9 10" key="1">
    <citation type="submission" date="2017-04" db="EMBL/GenBank/DDBJ databases">
        <title>Genomic insights into metabolism of Thermodesulfobium acidiphilum.</title>
        <authorList>
            <person name="Toshchakov S.V."/>
            <person name="Frolov E.N."/>
            <person name="Kublanov I.V."/>
            <person name="Samarov N.I."/>
            <person name="Novikov A."/>
            <person name="Lebedinsky A.V."/>
            <person name="Bonch-Osmolovskaya E.A."/>
            <person name="Chernyh N.A."/>
        </authorList>
    </citation>
    <scope>NUCLEOTIDE SEQUENCE [LARGE SCALE GENOMIC DNA]</scope>
    <source>
        <strain evidence="9 10">3127-1</strain>
    </source>
</reference>
<dbReference type="InterPro" id="IPR018101">
    <property type="entry name" value="Transl_elong_Ts_CS"/>
</dbReference>
<dbReference type="PANTHER" id="PTHR11741">
    <property type="entry name" value="ELONGATION FACTOR TS"/>
    <property type="match status" value="1"/>
</dbReference>
<dbReference type="NCBIfam" id="TIGR00116">
    <property type="entry name" value="tsf"/>
    <property type="match status" value="2"/>
</dbReference>
<dbReference type="Gene3D" id="1.10.8.10">
    <property type="entry name" value="DNA helicase RuvA subunit, C-terminal domain"/>
    <property type="match status" value="1"/>
</dbReference>
<comment type="function">
    <text evidence="5 6">Associates with the EF-Tu.GDP complex and induces the exchange of GDP to GTP. It remains bound to the aminoacyl-tRNA.EF-Tu.GTP complex up to the GTP hydrolysis stage on the ribosome.</text>
</comment>
<organism evidence="9 10">
    <name type="scientific">Thermodesulfobium acidiphilum</name>
    <dbReference type="NCBI Taxonomy" id="1794699"/>
    <lineage>
        <taxon>Bacteria</taxon>
        <taxon>Pseudomonadati</taxon>
        <taxon>Thermodesulfobiota</taxon>
        <taxon>Thermodesulfobiia</taxon>
        <taxon>Thermodesulfobiales</taxon>
        <taxon>Thermodesulfobiaceae</taxon>
        <taxon>Thermodesulfobium</taxon>
    </lineage>
</organism>
<dbReference type="FunFam" id="1.10.8.10:FF:000001">
    <property type="entry name" value="Elongation factor Ts"/>
    <property type="match status" value="1"/>
</dbReference>
<dbReference type="AlphaFoldDB" id="A0A2R4W1H8"/>
<keyword evidence="4 5" id="KW-0648">Protein biosynthesis</keyword>
<gene>
    <name evidence="5" type="primary">tsf</name>
    <name evidence="9" type="ORF">TDSAC_1320</name>
</gene>
<dbReference type="SUPFAM" id="SSF46934">
    <property type="entry name" value="UBA-like"/>
    <property type="match status" value="1"/>
</dbReference>
<dbReference type="GO" id="GO:0005737">
    <property type="term" value="C:cytoplasm"/>
    <property type="evidence" value="ECO:0007669"/>
    <property type="project" value="UniProtKB-SubCell"/>
</dbReference>
<evidence type="ECO:0000256" key="5">
    <source>
        <dbReference type="HAMAP-Rule" id="MF_00050"/>
    </source>
</evidence>
<evidence type="ECO:0000259" key="8">
    <source>
        <dbReference type="Pfam" id="PF00889"/>
    </source>
</evidence>
<dbReference type="FunFam" id="1.10.286.20:FF:000001">
    <property type="entry name" value="Elongation factor Ts"/>
    <property type="match status" value="1"/>
</dbReference>
<keyword evidence="10" id="KW-1185">Reference proteome</keyword>
<evidence type="ECO:0000256" key="7">
    <source>
        <dbReference type="RuleBase" id="RU000643"/>
    </source>
</evidence>
<sequence length="199" mass="22554">MEIKSEIVKELRERTGAGIMDCKKALQECSCDMEKAIKYLREKGLAKAAKRAGKEAKEGIIEAYIHQNKKIGVLLELNCETDFVARTDEFLNLAHDIALQIAASNPIYISKEHVSEEVLNSEKEILKNQARQEGKPENMLDKIVEGKIKKFYEEVCLLEQPFVKDPSIKISDLINQMIAKVGENIVVRRFSRFSLGESV</sequence>
<dbReference type="PROSITE" id="PS01127">
    <property type="entry name" value="EF_TS_2"/>
    <property type="match status" value="1"/>
</dbReference>
<dbReference type="GO" id="GO:0003746">
    <property type="term" value="F:translation elongation factor activity"/>
    <property type="evidence" value="ECO:0007669"/>
    <property type="project" value="UniProtKB-UniRule"/>
</dbReference>
<dbReference type="EMBL" id="CP020921">
    <property type="protein sequence ID" value="AWB10661.1"/>
    <property type="molecule type" value="Genomic_DNA"/>
</dbReference>
<dbReference type="PANTHER" id="PTHR11741:SF0">
    <property type="entry name" value="ELONGATION FACTOR TS, MITOCHONDRIAL"/>
    <property type="match status" value="1"/>
</dbReference>
<comment type="similarity">
    <text evidence="1 5 6">Belongs to the EF-Ts family.</text>
</comment>
<dbReference type="CDD" id="cd14275">
    <property type="entry name" value="UBA_EF-Ts"/>
    <property type="match status" value="1"/>
</dbReference>
<feature type="region of interest" description="Involved in Mg(2+) ion dislocation from EF-Tu" evidence="5">
    <location>
        <begin position="81"/>
        <end position="84"/>
    </location>
</feature>
<accession>A0A2R4W1H8</accession>
<dbReference type="InterPro" id="IPR001816">
    <property type="entry name" value="Transl_elong_EFTs/EF1B"/>
</dbReference>
<comment type="subcellular location">
    <subcellularLocation>
        <location evidence="5 7">Cytoplasm</location>
    </subcellularLocation>
</comment>
<keyword evidence="3 5" id="KW-0251">Elongation factor</keyword>
<dbReference type="Proteomes" id="UP000244792">
    <property type="component" value="Chromosome"/>
</dbReference>
<evidence type="ECO:0000256" key="1">
    <source>
        <dbReference type="ARBA" id="ARBA00005532"/>
    </source>
</evidence>
<evidence type="ECO:0000256" key="6">
    <source>
        <dbReference type="RuleBase" id="RU000642"/>
    </source>
</evidence>
<evidence type="ECO:0000313" key="9">
    <source>
        <dbReference type="EMBL" id="AWB10661.1"/>
    </source>
</evidence>
<dbReference type="Gene3D" id="3.30.479.20">
    <property type="entry name" value="Elongation factor Ts, dimerisation domain"/>
    <property type="match status" value="1"/>
</dbReference>
<dbReference type="InterPro" id="IPR009060">
    <property type="entry name" value="UBA-like_sf"/>
</dbReference>
<name>A0A2R4W1H8_THEAF</name>
<evidence type="ECO:0000256" key="4">
    <source>
        <dbReference type="ARBA" id="ARBA00022917"/>
    </source>
</evidence>
<dbReference type="InterPro" id="IPR036402">
    <property type="entry name" value="EF-Ts_dimer_sf"/>
</dbReference>
<dbReference type="OrthoDB" id="9808348at2"/>
<evidence type="ECO:0000256" key="2">
    <source>
        <dbReference type="ARBA" id="ARBA00016956"/>
    </source>
</evidence>
<evidence type="ECO:0000313" key="10">
    <source>
        <dbReference type="Proteomes" id="UP000244792"/>
    </source>
</evidence>
<dbReference type="HAMAP" id="MF_00050">
    <property type="entry name" value="EF_Ts"/>
    <property type="match status" value="1"/>
</dbReference>
<dbReference type="Pfam" id="PF00889">
    <property type="entry name" value="EF_TS"/>
    <property type="match status" value="1"/>
</dbReference>
<dbReference type="KEGG" id="taci:TDSAC_1320"/>
<keyword evidence="5" id="KW-0963">Cytoplasm</keyword>
<dbReference type="RefSeq" id="WP_108309446.1">
    <property type="nucleotide sequence ID" value="NZ_CP020921.1"/>
</dbReference>
<dbReference type="PROSITE" id="PS01126">
    <property type="entry name" value="EF_TS_1"/>
    <property type="match status" value="1"/>
</dbReference>
<dbReference type="InterPro" id="IPR014039">
    <property type="entry name" value="Transl_elong_EFTs/EF1B_dimer"/>
</dbReference>
<dbReference type="Gene3D" id="1.10.286.20">
    <property type="match status" value="1"/>
</dbReference>